<dbReference type="Gene3D" id="3.30.420.240">
    <property type="match status" value="1"/>
</dbReference>
<dbReference type="EMBL" id="FMZW01000096">
    <property type="protein sequence ID" value="SDF97093.1"/>
    <property type="molecule type" value="Genomic_DNA"/>
</dbReference>
<name>A0A1G7QEX3_9BRAD</name>
<protein>
    <recommendedName>
        <fullName evidence="3">Terminase large subunit gp17-like C-terminal domain-containing protein</fullName>
    </recommendedName>
</protein>
<proteinExistence type="predicted"/>
<dbReference type="Gene3D" id="3.40.50.300">
    <property type="entry name" value="P-loop containing nucleotide triphosphate hydrolases"/>
    <property type="match status" value="1"/>
</dbReference>
<dbReference type="AlphaFoldDB" id="A0A1G7QEX3"/>
<accession>A0A1G7QEX3</accession>
<dbReference type="Proteomes" id="UP000199245">
    <property type="component" value="Unassembled WGS sequence"/>
</dbReference>
<dbReference type="InterPro" id="IPR027417">
    <property type="entry name" value="P-loop_NTPase"/>
</dbReference>
<sequence length="416" mass="46778">MLALIAVWLACFFNYKPFIARGQRAVVQVMAADREQCQEIMNYVKGFLSESKMLRRLVESSTAKWVRLTNSISIEVTTASYKTSRGRTVVCLLADELAFWSSDDTSSNPDTEVIAAARPSMLTIPNSMMLCASSPHSRRGALWQAYKKHYGQESDRVLVWQADTLTMRPHAPDYIRAEIDQAYQDDPSQASANFGGLFRIDLEQLLSIEALDAVTSDERERPYMPQFNYSAFCDPSGGGSDSFTLAIGHRENGAAVLDLVREKRPPFSPEEVVAEYAAELKSYGISSVKADRYALEWVREAFKKQGITLEHSEKSKSEIYRELLPLINSKKCELLDHQRLHQQLLALERRTSRSGRELIDHPVNGKDDLANSAAGCLVCMSTRRYRYDASLEWVGGPSERSYAAERLSTVMAMKGL</sequence>
<organism evidence="1 2">
    <name type="scientific">Bradyrhizobium brasilense</name>
    <dbReference type="NCBI Taxonomy" id="1419277"/>
    <lineage>
        <taxon>Bacteria</taxon>
        <taxon>Pseudomonadati</taxon>
        <taxon>Pseudomonadota</taxon>
        <taxon>Alphaproteobacteria</taxon>
        <taxon>Hyphomicrobiales</taxon>
        <taxon>Nitrobacteraceae</taxon>
        <taxon>Bradyrhizobium</taxon>
    </lineage>
</organism>
<dbReference type="RefSeq" id="WP_143029873.1">
    <property type="nucleotide sequence ID" value="NZ_FMZW01000096.1"/>
</dbReference>
<evidence type="ECO:0000313" key="2">
    <source>
        <dbReference type="Proteomes" id="UP000199245"/>
    </source>
</evidence>
<evidence type="ECO:0000313" key="1">
    <source>
        <dbReference type="EMBL" id="SDF97093.1"/>
    </source>
</evidence>
<evidence type="ECO:0008006" key="3">
    <source>
        <dbReference type="Google" id="ProtNLM"/>
    </source>
</evidence>
<gene>
    <name evidence="1" type="ORF">SAMN05216337_109612</name>
</gene>
<reference evidence="1 2" key="1">
    <citation type="submission" date="2016-10" db="EMBL/GenBank/DDBJ databases">
        <authorList>
            <person name="de Groot N.N."/>
        </authorList>
    </citation>
    <scope>NUCLEOTIDE SEQUENCE [LARGE SCALE GENOMIC DNA]</scope>
    <source>
        <strain evidence="1 2">R5</strain>
    </source>
</reference>